<dbReference type="EMBL" id="JAUQTB010000025">
    <property type="protein sequence ID" value="MDO7908856.1"/>
    <property type="molecule type" value="Genomic_DNA"/>
</dbReference>
<keyword evidence="5" id="KW-1185">Reference proteome</keyword>
<feature type="domain" description="RmlD-like substrate binding" evidence="3">
    <location>
        <begin position="1"/>
        <end position="284"/>
    </location>
</feature>
<dbReference type="Gene3D" id="3.90.25.10">
    <property type="entry name" value="UDP-galactose 4-epimerase, domain 1"/>
    <property type="match status" value="1"/>
</dbReference>
<organism evidence="4 5">
    <name type="scientific">Paenibacillus lacisoli</name>
    <dbReference type="NCBI Taxonomy" id="3064525"/>
    <lineage>
        <taxon>Bacteria</taxon>
        <taxon>Bacillati</taxon>
        <taxon>Bacillota</taxon>
        <taxon>Bacilli</taxon>
        <taxon>Bacillales</taxon>
        <taxon>Paenibacillaceae</taxon>
        <taxon>Paenibacillus</taxon>
    </lineage>
</organism>
<keyword evidence="2" id="KW-0521">NADP</keyword>
<evidence type="ECO:0000256" key="1">
    <source>
        <dbReference type="ARBA" id="ARBA00010944"/>
    </source>
</evidence>
<comment type="pathway">
    <text evidence="2">Carbohydrate biosynthesis; dTDP-L-rhamnose biosynthesis.</text>
</comment>
<comment type="similarity">
    <text evidence="1 2">Belongs to the dTDP-4-dehydrorhamnose reductase family.</text>
</comment>
<dbReference type="Gene3D" id="3.40.50.720">
    <property type="entry name" value="NAD(P)-binding Rossmann-like Domain"/>
    <property type="match status" value="1"/>
</dbReference>
<comment type="caution">
    <text evidence="4">The sequence shown here is derived from an EMBL/GenBank/DDBJ whole genome shotgun (WGS) entry which is preliminary data.</text>
</comment>
<dbReference type="NCBIfam" id="TIGR01214">
    <property type="entry name" value="rmlD"/>
    <property type="match status" value="1"/>
</dbReference>
<dbReference type="EC" id="1.1.1.133" evidence="2"/>
<sequence>MKILITGAKGQLGYDTAKVMTHAGHEVLACDRQELDITDLDSCHRVVGQFRPDAIIHCAAYTAVDAAESDVDGAYTVNASGTRNMAVAGERVGSKLVYISTDYVFDGCASQPYREYDNTSPQTVYGQSKRAGEVLVQGLSSKWFIVRTSWVFGVNGNNFVHTMLKLGQEKPLLQVVHDQIGSPTYTADLAQFITRLIETEKYGIYHASNSGACSWYEFTQGILEEAADILGIEVTARLEPCTTEQFPRPAPRPANSVLDHGSIRSNGFSDLRPWREALRDFLFELKDN</sequence>
<accession>A0ABT9CHU7</accession>
<dbReference type="InterPro" id="IPR029903">
    <property type="entry name" value="RmlD-like-bd"/>
</dbReference>
<dbReference type="RefSeq" id="WP_305026079.1">
    <property type="nucleotide sequence ID" value="NZ_JAUQTB010000025.1"/>
</dbReference>
<evidence type="ECO:0000313" key="4">
    <source>
        <dbReference type="EMBL" id="MDO7908856.1"/>
    </source>
</evidence>
<comment type="function">
    <text evidence="2">Catalyzes the reduction of dTDP-6-deoxy-L-lyxo-4-hexulose to yield dTDP-L-rhamnose.</text>
</comment>
<dbReference type="PANTHER" id="PTHR10491:SF4">
    <property type="entry name" value="METHIONINE ADENOSYLTRANSFERASE 2 SUBUNIT BETA"/>
    <property type="match status" value="1"/>
</dbReference>
<gene>
    <name evidence="4" type="primary">rfbD</name>
    <name evidence="4" type="ORF">Q5741_20950</name>
</gene>
<name>A0ABT9CHU7_9BACL</name>
<keyword evidence="2 4" id="KW-0560">Oxidoreductase</keyword>
<dbReference type="PANTHER" id="PTHR10491">
    <property type="entry name" value="DTDP-4-DEHYDRORHAMNOSE REDUCTASE"/>
    <property type="match status" value="1"/>
</dbReference>
<dbReference type="InterPro" id="IPR005913">
    <property type="entry name" value="dTDP_dehydrorham_reduct"/>
</dbReference>
<protein>
    <recommendedName>
        <fullName evidence="2">dTDP-4-dehydrorhamnose reductase</fullName>
        <ecNumber evidence="2">1.1.1.133</ecNumber>
    </recommendedName>
</protein>
<reference evidence="4 5" key="1">
    <citation type="submission" date="2023-07" db="EMBL/GenBank/DDBJ databases">
        <title>Paenibacillus sp. JX-17 nov. isolated from soil.</title>
        <authorList>
            <person name="Wan Y."/>
            <person name="Liu B."/>
        </authorList>
    </citation>
    <scope>NUCLEOTIDE SEQUENCE [LARGE SCALE GENOMIC DNA]</scope>
    <source>
        <strain evidence="4 5">JX-17</strain>
    </source>
</reference>
<evidence type="ECO:0000256" key="2">
    <source>
        <dbReference type="RuleBase" id="RU364082"/>
    </source>
</evidence>
<evidence type="ECO:0000259" key="3">
    <source>
        <dbReference type="Pfam" id="PF04321"/>
    </source>
</evidence>
<dbReference type="SUPFAM" id="SSF51735">
    <property type="entry name" value="NAD(P)-binding Rossmann-fold domains"/>
    <property type="match status" value="1"/>
</dbReference>
<dbReference type="GO" id="GO:0008831">
    <property type="term" value="F:dTDP-4-dehydrorhamnose reductase activity"/>
    <property type="evidence" value="ECO:0007669"/>
    <property type="project" value="UniProtKB-EC"/>
</dbReference>
<dbReference type="Pfam" id="PF04321">
    <property type="entry name" value="RmlD_sub_bind"/>
    <property type="match status" value="1"/>
</dbReference>
<evidence type="ECO:0000313" key="5">
    <source>
        <dbReference type="Proteomes" id="UP001240171"/>
    </source>
</evidence>
<dbReference type="InterPro" id="IPR036291">
    <property type="entry name" value="NAD(P)-bd_dom_sf"/>
</dbReference>
<dbReference type="CDD" id="cd05254">
    <property type="entry name" value="dTDP_HR_like_SDR_e"/>
    <property type="match status" value="1"/>
</dbReference>
<dbReference type="Proteomes" id="UP001240171">
    <property type="component" value="Unassembled WGS sequence"/>
</dbReference>
<proteinExistence type="inferred from homology"/>